<name>A0A8S1H5I3_9PELO</name>
<keyword evidence="2" id="KW-0732">Signal</keyword>
<evidence type="ECO:0000313" key="5">
    <source>
        <dbReference type="Proteomes" id="UP000835052"/>
    </source>
</evidence>
<gene>
    <name evidence="4" type="ORF">CAUJ_LOCUS5957</name>
</gene>
<protein>
    <recommendedName>
        <fullName evidence="3">Galectin domain-containing protein</fullName>
    </recommendedName>
</protein>
<evidence type="ECO:0000256" key="1">
    <source>
        <dbReference type="ARBA" id="ARBA00022734"/>
    </source>
</evidence>
<dbReference type="SUPFAM" id="SSF49899">
    <property type="entry name" value="Concanavalin A-like lectins/glucanases"/>
    <property type="match status" value="1"/>
</dbReference>
<comment type="caution">
    <text evidence="4">The sequence shown here is derived from an EMBL/GenBank/DDBJ whole genome shotgun (WGS) entry which is preliminary data.</text>
</comment>
<dbReference type="InterPro" id="IPR013320">
    <property type="entry name" value="ConA-like_dom_sf"/>
</dbReference>
<sequence length="214" mass="24323">MLYWAISVFLALLAWVYGTEDIAWPGYDCSRLPAPIQGYHPDMTARWVNLKRNLQVGDSIIVRGRLGPGVLPRKRWFFDLPVGDSRVYLQAQSTFHFSCQYDIGLLYFGRWDGGNWVDWFVAPNPFNAGPFNFRVDVQSDGYSVSKDGVFLGKYKSNTYSSVNSVYVENFIFEDDNCCDQEPVCDNLQGNQLSVIIADSRVQQIRGSCPSANTW</sequence>
<keyword evidence="1" id="KW-0430">Lectin</keyword>
<keyword evidence="5" id="KW-1185">Reference proteome</keyword>
<organism evidence="4 5">
    <name type="scientific">Caenorhabditis auriculariae</name>
    <dbReference type="NCBI Taxonomy" id="2777116"/>
    <lineage>
        <taxon>Eukaryota</taxon>
        <taxon>Metazoa</taxon>
        <taxon>Ecdysozoa</taxon>
        <taxon>Nematoda</taxon>
        <taxon>Chromadorea</taxon>
        <taxon>Rhabditida</taxon>
        <taxon>Rhabditina</taxon>
        <taxon>Rhabditomorpha</taxon>
        <taxon>Rhabditoidea</taxon>
        <taxon>Rhabditidae</taxon>
        <taxon>Peloderinae</taxon>
        <taxon>Caenorhabditis</taxon>
    </lineage>
</organism>
<dbReference type="Gene3D" id="2.60.120.200">
    <property type="match status" value="1"/>
</dbReference>
<dbReference type="InterPro" id="IPR001079">
    <property type="entry name" value="Galectin_CRD"/>
</dbReference>
<feature type="chain" id="PRO_5035773838" description="Galectin domain-containing protein" evidence="2">
    <location>
        <begin position="19"/>
        <end position="214"/>
    </location>
</feature>
<evidence type="ECO:0000259" key="3">
    <source>
        <dbReference type="Pfam" id="PF00337"/>
    </source>
</evidence>
<dbReference type="Proteomes" id="UP000835052">
    <property type="component" value="Unassembled WGS sequence"/>
</dbReference>
<dbReference type="Pfam" id="PF00337">
    <property type="entry name" value="Gal-bind_lectin"/>
    <property type="match status" value="1"/>
</dbReference>
<feature type="domain" description="Galectin" evidence="3">
    <location>
        <begin position="49"/>
        <end position="167"/>
    </location>
</feature>
<proteinExistence type="predicted"/>
<evidence type="ECO:0000313" key="4">
    <source>
        <dbReference type="EMBL" id="CAD6190038.1"/>
    </source>
</evidence>
<dbReference type="GO" id="GO:0030246">
    <property type="term" value="F:carbohydrate binding"/>
    <property type="evidence" value="ECO:0007669"/>
    <property type="project" value="UniProtKB-KW"/>
</dbReference>
<dbReference type="AlphaFoldDB" id="A0A8S1H5I3"/>
<reference evidence="4" key="1">
    <citation type="submission" date="2020-10" db="EMBL/GenBank/DDBJ databases">
        <authorList>
            <person name="Kikuchi T."/>
        </authorList>
    </citation>
    <scope>NUCLEOTIDE SEQUENCE</scope>
    <source>
        <strain evidence="4">NKZ352</strain>
    </source>
</reference>
<evidence type="ECO:0000256" key="2">
    <source>
        <dbReference type="SAM" id="SignalP"/>
    </source>
</evidence>
<dbReference type="EMBL" id="CAJGYM010000013">
    <property type="protein sequence ID" value="CAD6190038.1"/>
    <property type="molecule type" value="Genomic_DNA"/>
</dbReference>
<feature type="signal peptide" evidence="2">
    <location>
        <begin position="1"/>
        <end position="18"/>
    </location>
</feature>
<accession>A0A8S1H5I3</accession>